<comment type="caution">
    <text evidence="1">The sequence shown here is derived from an EMBL/GenBank/DDBJ whole genome shotgun (WGS) entry which is preliminary data.</text>
</comment>
<dbReference type="RefSeq" id="WP_143265476.1">
    <property type="nucleotide sequence ID" value="NZ_JADBEG010000001.1"/>
</dbReference>
<proteinExistence type="predicted"/>
<organism evidence="1 2">
    <name type="scientific">Amycolatopsis lexingtonensis</name>
    <dbReference type="NCBI Taxonomy" id="218822"/>
    <lineage>
        <taxon>Bacteria</taxon>
        <taxon>Bacillati</taxon>
        <taxon>Actinomycetota</taxon>
        <taxon>Actinomycetes</taxon>
        <taxon>Pseudonocardiales</taxon>
        <taxon>Pseudonocardiaceae</taxon>
        <taxon>Amycolatopsis</taxon>
    </lineage>
</organism>
<accession>A0ABR9HZ94</accession>
<keyword evidence="2" id="KW-1185">Reference proteome</keyword>
<reference evidence="1 2" key="1">
    <citation type="submission" date="2020-10" db="EMBL/GenBank/DDBJ databases">
        <title>Sequencing the genomes of 1000 actinobacteria strains.</title>
        <authorList>
            <person name="Klenk H.-P."/>
        </authorList>
    </citation>
    <scope>NUCLEOTIDE SEQUENCE [LARGE SCALE GENOMIC DNA]</scope>
    <source>
        <strain evidence="1 2">DSM 44653</strain>
    </source>
</reference>
<dbReference type="Proteomes" id="UP000631670">
    <property type="component" value="Unassembled WGS sequence"/>
</dbReference>
<protein>
    <submittedName>
        <fullName evidence="1">Uncharacterized protein</fullName>
    </submittedName>
</protein>
<gene>
    <name evidence="1" type="ORF">H4696_003341</name>
</gene>
<evidence type="ECO:0000313" key="2">
    <source>
        <dbReference type="Proteomes" id="UP000631670"/>
    </source>
</evidence>
<sequence length="79" mass="8721">MTSLLTVIAAELTMLVVPATKAMRRWTAHLDVWPGRGPGLPEQDISGFVAALGEVMKTRRCWRERQSKGTRAGRGSEQV</sequence>
<name>A0ABR9HZ94_9PSEU</name>
<evidence type="ECO:0000313" key="1">
    <source>
        <dbReference type="EMBL" id="MBE1496241.1"/>
    </source>
</evidence>
<dbReference type="EMBL" id="JADBEG010000001">
    <property type="protein sequence ID" value="MBE1496241.1"/>
    <property type="molecule type" value="Genomic_DNA"/>
</dbReference>